<feature type="chain" id="PRO_5046606579" evidence="1">
    <location>
        <begin position="22"/>
        <end position="262"/>
    </location>
</feature>
<proteinExistence type="predicted"/>
<dbReference type="EMBL" id="CP146275">
    <property type="protein sequence ID" value="WWT32670.1"/>
    <property type="molecule type" value="Genomic_DNA"/>
</dbReference>
<evidence type="ECO:0000313" key="2">
    <source>
        <dbReference type="EMBL" id="WWT32670.1"/>
    </source>
</evidence>
<keyword evidence="3" id="KW-1185">Reference proteome</keyword>
<organism evidence="2 3">
    <name type="scientific">Pelagibacterium nitratireducens</name>
    <dbReference type="NCBI Taxonomy" id="1046114"/>
    <lineage>
        <taxon>Bacteria</taxon>
        <taxon>Pseudomonadati</taxon>
        <taxon>Pseudomonadota</taxon>
        <taxon>Alphaproteobacteria</taxon>
        <taxon>Hyphomicrobiales</taxon>
        <taxon>Devosiaceae</taxon>
        <taxon>Pelagibacterium</taxon>
    </lineage>
</organism>
<keyword evidence="1" id="KW-0732">Signal</keyword>
<name>A0ABZ2HZ37_9HYPH</name>
<protein>
    <submittedName>
        <fullName evidence="2">Uncharacterized protein</fullName>
    </submittedName>
</protein>
<evidence type="ECO:0000256" key="1">
    <source>
        <dbReference type="SAM" id="SignalP"/>
    </source>
</evidence>
<dbReference type="RefSeq" id="WP_338608092.1">
    <property type="nucleotide sequence ID" value="NZ_CP146275.1"/>
</dbReference>
<gene>
    <name evidence="2" type="ORF">V6617_16930</name>
</gene>
<reference evidence="2 3" key="1">
    <citation type="submission" date="2024-02" db="EMBL/GenBank/DDBJ databases">
        <title>Complete genome sequence of Pelagibacterium nitratireducens ZH15.</title>
        <authorList>
            <person name="Zhao L.H."/>
        </authorList>
    </citation>
    <scope>NUCLEOTIDE SEQUENCE [LARGE SCALE GENOMIC DNA]</scope>
    <source>
        <strain evidence="2 3">ZH15</strain>
    </source>
</reference>
<evidence type="ECO:0000313" key="3">
    <source>
        <dbReference type="Proteomes" id="UP001369958"/>
    </source>
</evidence>
<sequence length="262" mass="27393">MFRTFFLIIVLFLGAAVQAHAQSGDEDCPTAPTDLLAGLDGTWSVQQGAGVMIVPVMGAMPLPAHAPLRLTMAHDPATGTSQLTGSGPDEQLIMIATHESLVPQIRELVSAADKEDLLNTGEGCDWYALPLMVGTRTYSLDAPASSETGTVIALALPEVSPESAPMFAPVACLTSRDKQGIVDFLGERSQAAFGALGRIASSGKLYVQHDADCNASPASSGDMTMTLLVKFQTPSSGTGMVIFEVNQNGTRAIAKAPVTMSR</sequence>
<feature type="signal peptide" evidence="1">
    <location>
        <begin position="1"/>
        <end position="21"/>
    </location>
</feature>
<accession>A0ABZ2HZ37</accession>
<dbReference type="Proteomes" id="UP001369958">
    <property type="component" value="Chromosome"/>
</dbReference>